<evidence type="ECO:0000313" key="2">
    <source>
        <dbReference type="Proteomes" id="UP000093748"/>
    </source>
</evidence>
<protein>
    <recommendedName>
        <fullName evidence="3">Alpha/beta hydrolase</fullName>
    </recommendedName>
</protein>
<reference evidence="2" key="1">
    <citation type="submission" date="2016-06" db="EMBL/GenBank/DDBJ databases">
        <title>NZP2037 Pacbio-Illumina hybrid assembly.</title>
        <authorList>
            <person name="Ramsay J.P."/>
        </authorList>
    </citation>
    <scope>NUCLEOTIDE SEQUENCE [LARGE SCALE GENOMIC DNA]</scope>
    <source>
        <strain evidence="2">R7ANS::ICEMlSym2042</strain>
    </source>
</reference>
<dbReference type="InterPro" id="IPR029058">
    <property type="entry name" value="AB_hydrolase_fold"/>
</dbReference>
<dbReference type="EMBL" id="LZTJ01000012">
    <property type="protein sequence ID" value="OBP77467.1"/>
    <property type="molecule type" value="Genomic_DNA"/>
</dbReference>
<organism evidence="1 2">
    <name type="scientific">Rhizobium loti</name>
    <name type="common">Mesorhizobium loti</name>
    <dbReference type="NCBI Taxonomy" id="381"/>
    <lineage>
        <taxon>Bacteria</taxon>
        <taxon>Pseudomonadati</taxon>
        <taxon>Pseudomonadota</taxon>
        <taxon>Alphaproteobacteria</taxon>
        <taxon>Hyphomicrobiales</taxon>
        <taxon>Phyllobacteriaceae</taxon>
        <taxon>Mesorhizobium</taxon>
    </lineage>
</organism>
<dbReference type="PIRSF" id="PIRSF033909">
    <property type="entry name" value="UCP033909"/>
    <property type="match status" value="1"/>
</dbReference>
<proteinExistence type="predicted"/>
<comment type="caution">
    <text evidence="1">The sequence shown here is derived from an EMBL/GenBank/DDBJ whole genome shotgun (WGS) entry which is preliminary data.</text>
</comment>
<dbReference type="AlphaFoldDB" id="A0A1A5JF83"/>
<dbReference type="InterPro" id="IPR010297">
    <property type="entry name" value="DUF900_hydrolase"/>
</dbReference>
<dbReference type="Proteomes" id="UP000093748">
    <property type="component" value="Unassembled WGS sequence"/>
</dbReference>
<dbReference type="Gene3D" id="3.40.50.1820">
    <property type="entry name" value="alpha/beta hydrolase"/>
    <property type="match status" value="1"/>
</dbReference>
<gene>
    <name evidence="1" type="ORF">BAE39_15830</name>
</gene>
<dbReference type="GeneID" id="66685538"/>
<dbReference type="RefSeq" id="WP_032929165.1">
    <property type="nucleotide sequence ID" value="NZ_LZTH01000012.1"/>
</dbReference>
<dbReference type="PANTHER" id="PTHR36513:SF1">
    <property type="entry name" value="TRANSMEMBRANE PROTEIN"/>
    <property type="match status" value="1"/>
</dbReference>
<dbReference type="InterPro" id="IPR014586">
    <property type="entry name" value="UCP033909"/>
</dbReference>
<evidence type="ECO:0000313" key="1">
    <source>
        <dbReference type="EMBL" id="OBP77467.1"/>
    </source>
</evidence>
<name>A0A1A5JF83_RHILI</name>
<dbReference type="OrthoDB" id="9797755at2"/>
<dbReference type="SUPFAM" id="SSF53474">
    <property type="entry name" value="alpha/beta-Hydrolases"/>
    <property type="match status" value="1"/>
</dbReference>
<accession>A0A1A5JF83</accession>
<dbReference type="PANTHER" id="PTHR36513">
    <property type="entry name" value="ABC TRANSMEMBRANE TYPE-1 DOMAIN-CONTAINING PROTEIN"/>
    <property type="match status" value="1"/>
</dbReference>
<sequence length="356" mass="38520">MADTYKVHFVSNRNPIVNSQGRIIGFGPNPSQAQGVDLRYGEIQVTVTGAPKQGKIVPGTLLVYDEKILVEKGKAQIRGSDQMFAALHPAFSAAKTIILFAHGFFNTFSDSVERAATILSFYGIDAEIIVFSWPSAGTLIGYQHDRATSRQSGPAFARVIRRLATELAGLAPTAPRPTVHLLCHSMGNYALRFGVQALLAQPQDTKPGEAQPAVPATHLPTIFNQIILAAADEDSDAFDRQDKLKALPDLGRGVTVYYTHEDWVLTFLSAAIEFNGPRLGAGGPDNMATISDKVSAVDVSAVVPAELNMNSHQYYRLYTPVRDDEVAVLAGQAPDKIRNRAATGVPHRYRIEPAVG</sequence>
<dbReference type="Pfam" id="PF05990">
    <property type="entry name" value="DUF900"/>
    <property type="match status" value="1"/>
</dbReference>
<evidence type="ECO:0008006" key="3">
    <source>
        <dbReference type="Google" id="ProtNLM"/>
    </source>
</evidence>